<comment type="caution">
    <text evidence="2">The sequence shown here is derived from an EMBL/GenBank/DDBJ whole genome shotgun (WGS) entry which is preliminary data.</text>
</comment>
<sequence length="253" mass="26881">MSANTTGSCQPTSLSDGVHDPAGGDHRVKHWGGDADFGCAQVVVVPGSPVLIPSLGVGDDESARVLQLVHSVVSQCVAQARRVVIVGSADPRWFTKHTGSFRAWGARDESDRGQGAQVMSAGNYLPELMARFFLGEAESQVDMVCEHIPQLKAGDCVLVVVDGSAGLTQKAPLSLLPHASACHEWCCDLLAHGAASIRMSETELADAGVVEPTLWRELCQLSVKVRSARLIHADSTLGVGRYLSVWEVETTAE</sequence>
<evidence type="ECO:0000313" key="2">
    <source>
        <dbReference type="EMBL" id="MDR7355890.1"/>
    </source>
</evidence>
<dbReference type="Proteomes" id="UP001183619">
    <property type="component" value="Unassembled WGS sequence"/>
</dbReference>
<reference evidence="2 3" key="1">
    <citation type="submission" date="2023-07" db="EMBL/GenBank/DDBJ databases">
        <title>Sequencing the genomes of 1000 actinobacteria strains.</title>
        <authorList>
            <person name="Klenk H.-P."/>
        </authorList>
    </citation>
    <scope>NUCLEOTIDE SEQUENCE [LARGE SCALE GENOMIC DNA]</scope>
    <source>
        <strain evidence="2 3">DSM 44508</strain>
    </source>
</reference>
<accession>A0ABU2BBB0</accession>
<feature type="compositionally biased region" description="Basic and acidic residues" evidence="1">
    <location>
        <begin position="17"/>
        <end position="26"/>
    </location>
</feature>
<evidence type="ECO:0000313" key="3">
    <source>
        <dbReference type="Proteomes" id="UP001183619"/>
    </source>
</evidence>
<organism evidence="2 3">
    <name type="scientific">Corynebacterium felinum</name>
    <dbReference type="NCBI Taxonomy" id="131318"/>
    <lineage>
        <taxon>Bacteria</taxon>
        <taxon>Bacillati</taxon>
        <taxon>Actinomycetota</taxon>
        <taxon>Actinomycetes</taxon>
        <taxon>Mycobacteriales</taxon>
        <taxon>Corynebacteriaceae</taxon>
        <taxon>Corynebacterium</taxon>
    </lineage>
</organism>
<dbReference type="EMBL" id="JAVDYF010000001">
    <property type="protein sequence ID" value="MDR7355890.1"/>
    <property type="molecule type" value="Genomic_DNA"/>
</dbReference>
<feature type="region of interest" description="Disordered" evidence="1">
    <location>
        <begin position="1"/>
        <end position="29"/>
    </location>
</feature>
<dbReference type="RefSeq" id="WP_277103759.1">
    <property type="nucleotide sequence ID" value="NZ_BAAAJS010000022.1"/>
</dbReference>
<evidence type="ECO:0000256" key="1">
    <source>
        <dbReference type="SAM" id="MobiDB-lite"/>
    </source>
</evidence>
<name>A0ABU2BBB0_9CORY</name>
<keyword evidence="3" id="KW-1185">Reference proteome</keyword>
<protein>
    <submittedName>
        <fullName evidence="2">Uncharacterized protein</fullName>
    </submittedName>
</protein>
<gene>
    <name evidence="2" type="ORF">J2S37_002428</name>
</gene>
<feature type="compositionally biased region" description="Polar residues" evidence="1">
    <location>
        <begin position="1"/>
        <end position="15"/>
    </location>
</feature>
<proteinExistence type="predicted"/>